<keyword evidence="2" id="KW-1185">Reference proteome</keyword>
<reference evidence="2" key="1">
    <citation type="journal article" date="2019" name="Int. J. Syst. Evol. Microbiol.">
        <title>The Global Catalogue of Microorganisms (GCM) 10K type strain sequencing project: providing services to taxonomists for standard genome sequencing and annotation.</title>
        <authorList>
            <consortium name="The Broad Institute Genomics Platform"/>
            <consortium name="The Broad Institute Genome Sequencing Center for Infectious Disease"/>
            <person name="Wu L."/>
            <person name="Ma J."/>
        </authorList>
    </citation>
    <scope>NUCLEOTIDE SEQUENCE [LARGE SCALE GENOMIC DNA]</scope>
    <source>
        <strain evidence="2">CCUG 55585</strain>
    </source>
</reference>
<dbReference type="Proteomes" id="UP001597110">
    <property type="component" value="Unassembled WGS sequence"/>
</dbReference>
<evidence type="ECO:0000313" key="2">
    <source>
        <dbReference type="Proteomes" id="UP001597110"/>
    </source>
</evidence>
<sequence>MGQPEHNGGCDALDFLRERLLHGNDCLMQGNARGALTYYDSALASFALQRDDAHLRETWHALWNNKALAHQQLNETMKAQHAAMVANSLLGS</sequence>
<evidence type="ECO:0000313" key="1">
    <source>
        <dbReference type="EMBL" id="MFD0726284.1"/>
    </source>
</evidence>
<dbReference type="Gene3D" id="1.25.40.10">
    <property type="entry name" value="Tetratricopeptide repeat domain"/>
    <property type="match status" value="1"/>
</dbReference>
<dbReference type="RefSeq" id="WP_386823891.1">
    <property type="nucleotide sequence ID" value="NZ_JBHTIF010000001.1"/>
</dbReference>
<dbReference type="EMBL" id="JBHTIF010000001">
    <property type="protein sequence ID" value="MFD0726284.1"/>
    <property type="molecule type" value="Genomic_DNA"/>
</dbReference>
<comment type="caution">
    <text evidence="1">The sequence shown here is derived from an EMBL/GenBank/DDBJ whole genome shotgun (WGS) entry which is preliminary data.</text>
</comment>
<dbReference type="InterPro" id="IPR011990">
    <property type="entry name" value="TPR-like_helical_dom_sf"/>
</dbReference>
<gene>
    <name evidence="1" type="ORF">ACFQ0E_11835</name>
</gene>
<protein>
    <submittedName>
        <fullName evidence="1">Uncharacterized protein</fullName>
    </submittedName>
</protein>
<accession>A0ABW2YCR4</accession>
<proteinExistence type="predicted"/>
<organism evidence="1 2">
    <name type="scientific">Lysobacter brunescens</name>
    <dbReference type="NCBI Taxonomy" id="262323"/>
    <lineage>
        <taxon>Bacteria</taxon>
        <taxon>Pseudomonadati</taxon>
        <taxon>Pseudomonadota</taxon>
        <taxon>Gammaproteobacteria</taxon>
        <taxon>Lysobacterales</taxon>
        <taxon>Lysobacteraceae</taxon>
        <taxon>Lysobacter</taxon>
    </lineage>
</organism>
<dbReference type="SUPFAM" id="SSF48452">
    <property type="entry name" value="TPR-like"/>
    <property type="match status" value="1"/>
</dbReference>
<name>A0ABW2YCR4_9GAMM</name>